<gene>
    <name evidence="1" type="ORF">FSCOSCO3_A016904</name>
</gene>
<dbReference type="Proteomes" id="UP001314229">
    <property type="component" value="Unassembled WGS sequence"/>
</dbReference>
<dbReference type="EMBL" id="CAWUFR010000822">
    <property type="protein sequence ID" value="CAK6981442.1"/>
    <property type="molecule type" value="Genomic_DNA"/>
</dbReference>
<accession>A0AAV1QAH2</accession>
<comment type="caution">
    <text evidence="1">The sequence shown here is derived from an EMBL/GenBank/DDBJ whole genome shotgun (WGS) entry which is preliminary data.</text>
</comment>
<protein>
    <submittedName>
        <fullName evidence="1">Uncharacterized protein</fullName>
    </submittedName>
</protein>
<reference evidence="1 2" key="1">
    <citation type="submission" date="2024-01" db="EMBL/GenBank/DDBJ databases">
        <authorList>
            <person name="Alioto T."/>
            <person name="Alioto T."/>
            <person name="Gomez Garrido J."/>
        </authorList>
    </citation>
    <scope>NUCLEOTIDE SEQUENCE [LARGE SCALE GENOMIC DNA]</scope>
</reference>
<evidence type="ECO:0000313" key="2">
    <source>
        <dbReference type="Proteomes" id="UP001314229"/>
    </source>
</evidence>
<dbReference type="AlphaFoldDB" id="A0AAV1QAH2"/>
<name>A0AAV1QAH2_SCOSC</name>
<feature type="non-terminal residue" evidence="1">
    <location>
        <position position="117"/>
    </location>
</feature>
<organism evidence="1 2">
    <name type="scientific">Scomber scombrus</name>
    <name type="common">Atlantic mackerel</name>
    <name type="synonym">Scomber vernalis</name>
    <dbReference type="NCBI Taxonomy" id="13677"/>
    <lineage>
        <taxon>Eukaryota</taxon>
        <taxon>Metazoa</taxon>
        <taxon>Chordata</taxon>
        <taxon>Craniata</taxon>
        <taxon>Vertebrata</taxon>
        <taxon>Euteleostomi</taxon>
        <taxon>Actinopterygii</taxon>
        <taxon>Neopterygii</taxon>
        <taxon>Teleostei</taxon>
        <taxon>Neoteleostei</taxon>
        <taxon>Acanthomorphata</taxon>
        <taxon>Pelagiaria</taxon>
        <taxon>Scombriformes</taxon>
        <taxon>Scombridae</taxon>
        <taxon>Scomber</taxon>
    </lineage>
</organism>
<sequence>MNFLQFHANGYQGDFIPLAFVCNYRLSQERKIKVINSLLLLLVKLKESKISWKHDDKELSIECNKKKSFQLYKTDSFPLVEKLFFCEYGAGFPLLQYGQCEPLLHKSSLKQFMLSCE</sequence>
<keyword evidence="2" id="KW-1185">Reference proteome</keyword>
<evidence type="ECO:0000313" key="1">
    <source>
        <dbReference type="EMBL" id="CAK6981442.1"/>
    </source>
</evidence>
<proteinExistence type="predicted"/>